<evidence type="ECO:0000256" key="9">
    <source>
        <dbReference type="ARBA" id="ARBA00047931"/>
    </source>
</evidence>
<keyword evidence="7 10" id="KW-0663">Pyridoxal phosphate</keyword>
<comment type="similarity">
    <text evidence="3 10">Belongs to the cysteine synthase/cystathionine beta-synthase family.</text>
</comment>
<comment type="catalytic activity">
    <reaction evidence="9 10">
        <text>O-acetyl-L-serine + hydrogen sulfide = L-cysteine + acetate</text>
        <dbReference type="Rhea" id="RHEA:14829"/>
        <dbReference type="ChEBI" id="CHEBI:29919"/>
        <dbReference type="ChEBI" id="CHEBI:30089"/>
        <dbReference type="ChEBI" id="CHEBI:35235"/>
        <dbReference type="ChEBI" id="CHEBI:58340"/>
        <dbReference type="EC" id="2.5.1.47"/>
    </reaction>
</comment>
<dbReference type="EMBL" id="JACSQG010000006">
    <property type="protein sequence ID" value="MBD7978061.1"/>
    <property type="molecule type" value="Genomic_DNA"/>
</dbReference>
<dbReference type="CDD" id="cd01561">
    <property type="entry name" value="CBS_like"/>
    <property type="match status" value="1"/>
</dbReference>
<name>A0ABR8TQL0_9PSED</name>
<comment type="pathway">
    <text evidence="2">Amino-acid biosynthesis; L-cysteine biosynthesis; L-cysteine from L-serine: step 2/2.</text>
</comment>
<dbReference type="Proteomes" id="UP000611945">
    <property type="component" value="Unassembled WGS sequence"/>
</dbReference>
<dbReference type="NCBIfam" id="TIGR01139">
    <property type="entry name" value="cysK"/>
    <property type="match status" value="1"/>
</dbReference>
<dbReference type="InterPro" id="IPR001926">
    <property type="entry name" value="TrpB-like_PALP"/>
</dbReference>
<keyword evidence="13" id="KW-1185">Reference proteome</keyword>
<evidence type="ECO:0000256" key="7">
    <source>
        <dbReference type="ARBA" id="ARBA00022898"/>
    </source>
</evidence>
<dbReference type="EC" id="2.5.1.47" evidence="4 10"/>
<dbReference type="InterPro" id="IPR005859">
    <property type="entry name" value="CysK"/>
</dbReference>
<dbReference type="GO" id="GO:0004124">
    <property type="term" value="F:cysteine synthase activity"/>
    <property type="evidence" value="ECO:0007669"/>
    <property type="project" value="UniProtKB-EC"/>
</dbReference>
<dbReference type="Gene3D" id="3.40.50.1100">
    <property type="match status" value="2"/>
</dbReference>
<dbReference type="SUPFAM" id="SSF53686">
    <property type="entry name" value="Tryptophan synthase beta subunit-like PLP-dependent enzymes"/>
    <property type="match status" value="1"/>
</dbReference>
<evidence type="ECO:0000259" key="11">
    <source>
        <dbReference type="Pfam" id="PF00291"/>
    </source>
</evidence>
<evidence type="ECO:0000256" key="1">
    <source>
        <dbReference type="ARBA" id="ARBA00001933"/>
    </source>
</evidence>
<dbReference type="InterPro" id="IPR036052">
    <property type="entry name" value="TrpB-like_PALP_sf"/>
</dbReference>
<evidence type="ECO:0000256" key="4">
    <source>
        <dbReference type="ARBA" id="ARBA00012681"/>
    </source>
</evidence>
<dbReference type="InterPro" id="IPR050214">
    <property type="entry name" value="Cys_Synth/Cystath_Beta-Synth"/>
</dbReference>
<gene>
    <name evidence="12" type="primary">cysK</name>
    <name evidence="12" type="ORF">H9642_12795</name>
</gene>
<keyword evidence="5 10" id="KW-0028">Amino-acid biosynthesis</keyword>
<evidence type="ECO:0000256" key="10">
    <source>
        <dbReference type="RuleBase" id="RU003985"/>
    </source>
</evidence>
<dbReference type="InterPro" id="IPR001216">
    <property type="entry name" value="P-phosphate_BS"/>
</dbReference>
<evidence type="ECO:0000256" key="3">
    <source>
        <dbReference type="ARBA" id="ARBA00007103"/>
    </source>
</evidence>
<dbReference type="RefSeq" id="WP_251836833.1">
    <property type="nucleotide sequence ID" value="NZ_JACSQG010000006.1"/>
</dbReference>
<reference evidence="12 13" key="1">
    <citation type="submission" date="2020-08" db="EMBL/GenBank/DDBJ databases">
        <title>A Genomic Blueprint of the Chicken Gut Microbiome.</title>
        <authorList>
            <person name="Gilroy R."/>
            <person name="Ravi A."/>
            <person name="Getino M."/>
            <person name="Pursley I."/>
            <person name="Horton D.L."/>
            <person name="Alikhan N.-F."/>
            <person name="Baker D."/>
            <person name="Gharbi K."/>
            <person name="Hall N."/>
            <person name="Watson M."/>
            <person name="Adriaenssens E.M."/>
            <person name="Foster-Nyarko E."/>
            <person name="Jarju S."/>
            <person name="Secka A."/>
            <person name="Antonio M."/>
            <person name="Oren A."/>
            <person name="Chaudhuri R."/>
            <person name="La Ragione R.M."/>
            <person name="Hildebrand F."/>
            <person name="Pallen M.J."/>
        </authorList>
    </citation>
    <scope>NUCLEOTIDE SEQUENCE [LARGE SCALE GENOMIC DNA]</scope>
    <source>
        <strain evidence="12 13">Sa2CUA2</strain>
    </source>
</reference>
<proteinExistence type="inferred from homology"/>
<sequence>MSRIYADNSRSIGNTPLVMINRLGPKGVTILAKTEGRNPAYSVKCRIGASMVWDAEERGLLKPGMTIVEPTSGNTGIALAYVAAARGYKLILTMPASMSLERRKVVKALGAELVLTEPAKGMKGAIEKAQEIVASNPATHYLPQQFENPANPAIHEKTTGPEIWNDTDGAVDVVVAGVGTGGTITGVSRFIKHTQGKRILSVAVEPISSPVITQAMAGDELKPSPHKIQGIGAGFVPKNLDLSLVDQVEQVGDEEAKSMALRLMREEGILCGISGGAAMAAAVRLAEHPDMQGKNIVVIIPDSGERYLSSMLFDGLFTEQEMVQ</sequence>
<dbReference type="NCBIfam" id="TIGR01136">
    <property type="entry name" value="cysKM"/>
    <property type="match status" value="1"/>
</dbReference>
<comment type="cofactor">
    <cofactor evidence="1 10">
        <name>pyridoxal 5'-phosphate</name>
        <dbReference type="ChEBI" id="CHEBI:597326"/>
    </cofactor>
</comment>
<dbReference type="Pfam" id="PF00291">
    <property type="entry name" value="PALP"/>
    <property type="match status" value="1"/>
</dbReference>
<comment type="caution">
    <text evidence="12">The sequence shown here is derived from an EMBL/GenBank/DDBJ whole genome shotgun (WGS) entry which is preliminary data.</text>
</comment>
<evidence type="ECO:0000256" key="8">
    <source>
        <dbReference type="ARBA" id="ARBA00023192"/>
    </source>
</evidence>
<keyword evidence="6 10" id="KW-0808">Transferase</keyword>
<evidence type="ECO:0000256" key="6">
    <source>
        <dbReference type="ARBA" id="ARBA00022679"/>
    </source>
</evidence>
<evidence type="ECO:0000313" key="13">
    <source>
        <dbReference type="Proteomes" id="UP000611945"/>
    </source>
</evidence>
<feature type="domain" description="Tryptophan synthase beta chain-like PALP" evidence="11">
    <location>
        <begin position="10"/>
        <end position="302"/>
    </location>
</feature>
<keyword evidence="8 10" id="KW-0198">Cysteine biosynthesis</keyword>
<dbReference type="PANTHER" id="PTHR10314">
    <property type="entry name" value="CYSTATHIONINE BETA-SYNTHASE"/>
    <property type="match status" value="1"/>
</dbReference>
<accession>A0ABR8TQL0</accession>
<dbReference type="InterPro" id="IPR005856">
    <property type="entry name" value="Cys_synth"/>
</dbReference>
<evidence type="ECO:0000256" key="2">
    <source>
        <dbReference type="ARBA" id="ARBA00004962"/>
    </source>
</evidence>
<dbReference type="PROSITE" id="PS00901">
    <property type="entry name" value="CYS_SYNTHASE"/>
    <property type="match status" value="1"/>
</dbReference>
<evidence type="ECO:0000256" key="5">
    <source>
        <dbReference type="ARBA" id="ARBA00022605"/>
    </source>
</evidence>
<organism evidence="12 13">
    <name type="scientific">Serpens gallinarum</name>
    <dbReference type="NCBI Taxonomy" id="2763075"/>
    <lineage>
        <taxon>Bacteria</taxon>
        <taxon>Pseudomonadati</taxon>
        <taxon>Pseudomonadota</taxon>
        <taxon>Gammaproteobacteria</taxon>
        <taxon>Pseudomonadales</taxon>
        <taxon>Pseudomonadaceae</taxon>
        <taxon>Pseudomonas</taxon>
    </lineage>
</organism>
<evidence type="ECO:0000313" key="12">
    <source>
        <dbReference type="EMBL" id="MBD7978061.1"/>
    </source>
</evidence>
<protein>
    <recommendedName>
        <fullName evidence="4 10">Cysteine synthase</fullName>
        <ecNumber evidence="4 10">2.5.1.47</ecNumber>
    </recommendedName>
</protein>